<dbReference type="InterPro" id="IPR011149">
    <property type="entry name" value="Pol2_small_arc"/>
</dbReference>
<gene>
    <name evidence="17" type="primary">DPB2</name>
    <name evidence="15" type="synonym">polB</name>
</gene>
<evidence type="ECO:0000256" key="14">
    <source>
        <dbReference type="ARBA" id="ARBA00049244"/>
    </source>
</evidence>
<dbReference type="PIRSF" id="PIRSF000803">
    <property type="entry name" value="Arc_Pol2_small"/>
    <property type="match status" value="1"/>
</dbReference>
<sequence length="491" mass="55610">MDKEISSAVSYALNKGFQIHPDALEILHKIDVRELSQIIKDVVREKTKQKQFLINEEDFEIYLGIKDDEEHQVEFEVLSDPTKKITSAEGVDGYGALFASRFAKLKQIMFDRPESKKVREIASVKSITKTDDELFVWGLVSDRKSDRNITKITLEDPTGSMEIVVFEGDLKDMADTLLMDQFAMFRIIPAKNGGFFAKEILLPDIPEHTTNRSKTETYAVFLSDLHVGSEYFMEQELKDLIEWISSADPIARKIRFVVIGGDLIEGVGVFPNQEKTLNQFTTEDQLKKSFEVLDKIPKHIKVFLISGNHDAGRKALPQPAIPKIYNSELWDRENFFMLGNPSMVSLNGVKVLMYHGQSIDDVVRTTPGVSYDKPAAVMRHFLKARHLSPIYGSRTPIAPETEDMMVIDDIPDIFHSGHVHFVGLDMYKGVLIVNSGAWQRQTDFQESVGITPTPGMAILVNLQTMKVFQKDFRVQESDFIEPKHAEPAPLG</sequence>
<dbReference type="GO" id="GO:0008310">
    <property type="term" value="F:single-stranded DNA 3'-5' DNA exonuclease activity"/>
    <property type="evidence" value="ECO:0007669"/>
    <property type="project" value="UniProtKB-EC"/>
</dbReference>
<dbReference type="NCBIfam" id="NF003118">
    <property type="entry name" value="PRK04036.1-3"/>
    <property type="match status" value="1"/>
</dbReference>
<proteinExistence type="inferred from homology"/>
<organism evidence="17">
    <name type="scientific">uncultured marine thaumarchaeote KM3_78_D03</name>
    <dbReference type="NCBI Taxonomy" id="1456290"/>
    <lineage>
        <taxon>Archaea</taxon>
        <taxon>Nitrososphaerota</taxon>
        <taxon>environmental samples</taxon>
    </lineage>
</organism>
<protein>
    <recommendedName>
        <fullName evidence="15">DNA polymerase II small subunit</fullName>
        <shortName evidence="15">Pol II</shortName>
        <ecNumber evidence="15">2.7.7.7</ecNumber>
    </recommendedName>
    <alternativeName>
        <fullName evidence="15">Exodeoxyribonuclease small subunit</fullName>
        <ecNumber evidence="15">3.1.11.1</ecNumber>
    </alternativeName>
</protein>
<dbReference type="AlphaFoldDB" id="A0A075HUV0"/>
<dbReference type="GO" id="GO:0006308">
    <property type="term" value="P:DNA catabolic process"/>
    <property type="evidence" value="ECO:0007669"/>
    <property type="project" value="UniProtKB-UniRule"/>
</dbReference>
<name>A0A075HUV0_9ARCH</name>
<dbReference type="GO" id="GO:0006271">
    <property type="term" value="P:DNA strand elongation involved in DNA replication"/>
    <property type="evidence" value="ECO:0007669"/>
    <property type="project" value="TreeGrafter"/>
</dbReference>
<evidence type="ECO:0000256" key="3">
    <source>
        <dbReference type="ARBA" id="ARBA00011315"/>
    </source>
</evidence>
<keyword evidence="4 15" id="KW-0808">Transferase</keyword>
<evidence type="ECO:0000256" key="13">
    <source>
        <dbReference type="ARBA" id="ARBA00024817"/>
    </source>
</evidence>
<accession>A0A075HUV0</accession>
<evidence type="ECO:0000256" key="1">
    <source>
        <dbReference type="ARBA" id="ARBA00000563"/>
    </source>
</evidence>
<evidence type="ECO:0000256" key="10">
    <source>
        <dbReference type="ARBA" id="ARBA00022932"/>
    </source>
</evidence>
<evidence type="ECO:0000259" key="16">
    <source>
        <dbReference type="Pfam" id="PF04042"/>
    </source>
</evidence>
<evidence type="ECO:0000256" key="7">
    <source>
        <dbReference type="ARBA" id="ARBA00022722"/>
    </source>
</evidence>
<evidence type="ECO:0000256" key="8">
    <source>
        <dbReference type="ARBA" id="ARBA00022801"/>
    </source>
</evidence>
<dbReference type="InterPro" id="IPR007185">
    <property type="entry name" value="DNA_pol_a/d/e_bsu"/>
</dbReference>
<comment type="function">
    <text evidence="13 15">Possesses two activities: a DNA synthesis (polymerase) and an exonucleolytic activity that degrades single-stranded DNA in the 3' to 5' direction. Has a template-primer preference which is characteristic of a replicative DNA polymerase.</text>
</comment>
<keyword evidence="5 15" id="KW-0548">Nucleotidyltransferase</keyword>
<dbReference type="SUPFAM" id="SSF56300">
    <property type="entry name" value="Metallo-dependent phosphatases"/>
    <property type="match status" value="1"/>
</dbReference>
<dbReference type="InterPro" id="IPR024826">
    <property type="entry name" value="DNA_pol_delta/II_ssu"/>
</dbReference>
<evidence type="ECO:0000256" key="4">
    <source>
        <dbReference type="ARBA" id="ARBA00022679"/>
    </source>
</evidence>
<evidence type="ECO:0000256" key="15">
    <source>
        <dbReference type="HAMAP-Rule" id="MF_00325"/>
    </source>
</evidence>
<dbReference type="PANTHER" id="PTHR10416:SF0">
    <property type="entry name" value="DNA POLYMERASE DELTA SUBUNIT 2"/>
    <property type="match status" value="1"/>
</dbReference>
<comment type="catalytic activity">
    <reaction evidence="1 15">
        <text>Exonucleolytic cleavage in the 3'- to 5'-direction to yield nucleoside 5'-phosphates.</text>
        <dbReference type="EC" id="3.1.11.1"/>
    </reaction>
</comment>
<dbReference type="GO" id="GO:0042575">
    <property type="term" value="C:DNA polymerase complex"/>
    <property type="evidence" value="ECO:0007669"/>
    <property type="project" value="TreeGrafter"/>
</dbReference>
<dbReference type="PANTHER" id="PTHR10416">
    <property type="entry name" value="DNA POLYMERASE DELTA SUBUNIT 2"/>
    <property type="match status" value="1"/>
</dbReference>
<keyword evidence="9 15" id="KW-0269">Exonuclease</keyword>
<dbReference type="InterPro" id="IPR029052">
    <property type="entry name" value="Metallo-depent_PP-like"/>
</dbReference>
<evidence type="ECO:0000313" key="17">
    <source>
        <dbReference type="EMBL" id="AIF17598.1"/>
    </source>
</evidence>
<feature type="domain" description="DNA polymerase alpha/delta/epsilon subunit B" evidence="16">
    <location>
        <begin position="220"/>
        <end position="416"/>
    </location>
</feature>
<keyword evidence="12 15" id="KW-0511">Multifunctional enzyme</keyword>
<keyword evidence="7 15" id="KW-0540">Nuclease</keyword>
<evidence type="ECO:0000256" key="2">
    <source>
        <dbReference type="ARBA" id="ARBA00006035"/>
    </source>
</evidence>
<evidence type="ECO:0000256" key="5">
    <source>
        <dbReference type="ARBA" id="ARBA00022695"/>
    </source>
</evidence>
<evidence type="ECO:0000256" key="11">
    <source>
        <dbReference type="ARBA" id="ARBA00023125"/>
    </source>
</evidence>
<dbReference type="GO" id="GO:0003887">
    <property type="term" value="F:DNA-directed DNA polymerase activity"/>
    <property type="evidence" value="ECO:0007669"/>
    <property type="project" value="UniProtKB-UniRule"/>
</dbReference>
<keyword evidence="6 15" id="KW-0235">DNA replication</keyword>
<dbReference type="HAMAP" id="MF_00325">
    <property type="entry name" value="DNApol_II_A_arch"/>
    <property type="match status" value="1"/>
</dbReference>
<reference evidence="17" key="1">
    <citation type="journal article" date="2014" name="Genome Biol. Evol.">
        <title>Pangenome evidence for extensive interdomain horizontal transfer affecting lineage core and shell genes in uncultured planktonic thaumarchaeota and euryarchaeota.</title>
        <authorList>
            <person name="Deschamps P."/>
            <person name="Zivanovic Y."/>
            <person name="Moreira D."/>
            <person name="Rodriguez-Valera F."/>
            <person name="Lopez-Garcia P."/>
        </authorList>
    </citation>
    <scope>NUCLEOTIDE SEQUENCE</scope>
</reference>
<evidence type="ECO:0000256" key="9">
    <source>
        <dbReference type="ARBA" id="ARBA00022839"/>
    </source>
</evidence>
<keyword evidence="11 15" id="KW-0238">DNA-binding</keyword>
<dbReference type="EMBL" id="KF901087">
    <property type="protein sequence ID" value="AIF17598.1"/>
    <property type="molecule type" value="Genomic_DNA"/>
</dbReference>
<comment type="catalytic activity">
    <reaction evidence="14 15">
        <text>DNA(n) + a 2'-deoxyribonucleoside 5'-triphosphate = DNA(n+1) + diphosphate</text>
        <dbReference type="Rhea" id="RHEA:22508"/>
        <dbReference type="Rhea" id="RHEA-COMP:17339"/>
        <dbReference type="Rhea" id="RHEA-COMP:17340"/>
        <dbReference type="ChEBI" id="CHEBI:33019"/>
        <dbReference type="ChEBI" id="CHEBI:61560"/>
        <dbReference type="ChEBI" id="CHEBI:173112"/>
        <dbReference type="EC" id="2.7.7.7"/>
    </reaction>
</comment>
<dbReference type="GO" id="GO:0003677">
    <property type="term" value="F:DNA binding"/>
    <property type="evidence" value="ECO:0007669"/>
    <property type="project" value="UniProtKB-UniRule"/>
</dbReference>
<dbReference type="Pfam" id="PF04042">
    <property type="entry name" value="DNA_pol_E_B"/>
    <property type="match status" value="1"/>
</dbReference>
<dbReference type="EC" id="3.1.11.1" evidence="15"/>
<keyword evidence="10 15" id="KW-0239">DNA-directed DNA polymerase</keyword>
<dbReference type="Gene3D" id="3.60.21.50">
    <property type="match status" value="1"/>
</dbReference>
<keyword evidence="8 15" id="KW-0378">Hydrolase</keyword>
<evidence type="ECO:0000256" key="6">
    <source>
        <dbReference type="ARBA" id="ARBA00022705"/>
    </source>
</evidence>
<dbReference type="EC" id="2.7.7.7" evidence="15"/>
<comment type="subunit">
    <text evidence="3 15">Heterodimer of a large subunit and a small subunit.</text>
</comment>
<comment type="similarity">
    <text evidence="2 15">Belongs to the DNA polymerase delta/II small subunit family.</text>
</comment>
<evidence type="ECO:0000256" key="12">
    <source>
        <dbReference type="ARBA" id="ARBA00023268"/>
    </source>
</evidence>